<comment type="similarity">
    <text evidence="12 13">Belongs to the TonB-dependent receptor family.</text>
</comment>
<evidence type="ECO:0000259" key="16">
    <source>
        <dbReference type="Pfam" id="PF07715"/>
    </source>
</evidence>
<feature type="domain" description="TonB-dependent receptor plug" evidence="16">
    <location>
        <begin position="48"/>
        <end position="155"/>
    </location>
</feature>
<dbReference type="EMBL" id="LC171369">
    <property type="protein sequence ID" value="BBA74547.1"/>
    <property type="molecule type" value="Genomic_DNA"/>
</dbReference>
<accession>A0A292GSJ7</accession>
<feature type="domain" description="TonB-dependent receptor-like beta-barrel" evidence="15">
    <location>
        <begin position="252"/>
        <end position="735"/>
    </location>
</feature>
<evidence type="ECO:0000256" key="1">
    <source>
        <dbReference type="ARBA" id="ARBA00004571"/>
    </source>
</evidence>
<feature type="signal peptide" evidence="14">
    <location>
        <begin position="1"/>
        <end position="23"/>
    </location>
</feature>
<dbReference type="SUPFAM" id="SSF56935">
    <property type="entry name" value="Porins"/>
    <property type="match status" value="1"/>
</dbReference>
<reference evidence="17" key="1">
    <citation type="submission" date="2016-07" db="EMBL/GenBank/DDBJ databases">
        <title>Genomics reveals synergistic degradation of pyrene by five bacteria in a mangrove sediment-derived bacterial consortium.</title>
        <authorList>
            <person name="Wanapaisan P."/>
            <person name="Vejarano F."/>
            <person name="Chakraborty J."/>
            <person name="Shintani M."/>
            <person name="Muangchinda C."/>
            <person name="Laothamteep N."/>
            <person name="Suzuki-Minakuchi C."/>
            <person name="Inoue K."/>
            <person name="Nojiri H."/>
            <person name="Pinyakong O."/>
        </authorList>
    </citation>
    <scope>NUCLEOTIDE SEQUENCE</scope>
    <source>
        <strain evidence="17">PW1</strain>
    </source>
</reference>
<evidence type="ECO:0000259" key="15">
    <source>
        <dbReference type="Pfam" id="PF00593"/>
    </source>
</evidence>
<evidence type="ECO:0000256" key="12">
    <source>
        <dbReference type="PROSITE-ProRule" id="PRU01360"/>
    </source>
</evidence>
<keyword evidence="17" id="KW-0675">Receptor</keyword>
<feature type="chain" id="PRO_5012696980" description="Heme transporter BhuA" evidence="14">
    <location>
        <begin position="24"/>
        <end position="769"/>
    </location>
</feature>
<dbReference type="AlphaFoldDB" id="A0A292GSJ7"/>
<evidence type="ECO:0000256" key="8">
    <source>
        <dbReference type="ARBA" id="ARBA00023065"/>
    </source>
</evidence>
<protein>
    <recommendedName>
        <fullName evidence="2">Heme transporter BhuA</fullName>
    </recommendedName>
</protein>
<dbReference type="GO" id="GO:0009279">
    <property type="term" value="C:cell outer membrane"/>
    <property type="evidence" value="ECO:0007669"/>
    <property type="project" value="UniProtKB-SubCell"/>
</dbReference>
<dbReference type="PANTHER" id="PTHR32552:SF81">
    <property type="entry name" value="TONB-DEPENDENT OUTER MEMBRANE RECEPTOR"/>
    <property type="match status" value="1"/>
</dbReference>
<dbReference type="Pfam" id="PF07715">
    <property type="entry name" value="Plug"/>
    <property type="match status" value="1"/>
</dbReference>
<dbReference type="GO" id="GO:0006826">
    <property type="term" value="P:iron ion transport"/>
    <property type="evidence" value="ECO:0007669"/>
    <property type="project" value="UniProtKB-KW"/>
</dbReference>
<keyword evidence="5" id="KW-0410">Iron transport</keyword>
<evidence type="ECO:0000256" key="10">
    <source>
        <dbReference type="ARBA" id="ARBA00023136"/>
    </source>
</evidence>
<evidence type="ECO:0000256" key="13">
    <source>
        <dbReference type="RuleBase" id="RU003357"/>
    </source>
</evidence>
<keyword evidence="6 12" id="KW-0812">Transmembrane</keyword>
<dbReference type="InterPro" id="IPR036942">
    <property type="entry name" value="Beta-barrel_TonB_sf"/>
</dbReference>
<keyword evidence="9 13" id="KW-0798">TonB box</keyword>
<evidence type="ECO:0000256" key="5">
    <source>
        <dbReference type="ARBA" id="ARBA00022496"/>
    </source>
</evidence>
<dbReference type="InterPro" id="IPR012910">
    <property type="entry name" value="Plug_dom"/>
</dbReference>
<evidence type="ECO:0000256" key="3">
    <source>
        <dbReference type="ARBA" id="ARBA00022448"/>
    </source>
</evidence>
<dbReference type="Pfam" id="PF00593">
    <property type="entry name" value="TonB_dep_Rec_b-barrel"/>
    <property type="match status" value="1"/>
</dbReference>
<dbReference type="Gene3D" id="2.40.170.20">
    <property type="entry name" value="TonB-dependent receptor, beta-barrel domain"/>
    <property type="match status" value="1"/>
</dbReference>
<organism evidence="17">
    <name type="scientific">Ochrobactrum sp. PW1</name>
    <dbReference type="NCBI Taxonomy" id="1882222"/>
    <lineage>
        <taxon>Bacteria</taxon>
        <taxon>Pseudomonadati</taxon>
        <taxon>Pseudomonadota</taxon>
        <taxon>Alphaproteobacteria</taxon>
        <taxon>Hyphomicrobiales</taxon>
        <taxon>Brucellaceae</taxon>
        <taxon>Brucella/Ochrobactrum group</taxon>
        <taxon>Ochrobactrum</taxon>
    </lineage>
</organism>
<keyword evidence="7" id="KW-0408">Iron</keyword>
<evidence type="ECO:0000256" key="6">
    <source>
        <dbReference type="ARBA" id="ARBA00022692"/>
    </source>
</evidence>
<keyword evidence="3 12" id="KW-0813">Transport</keyword>
<evidence type="ECO:0000256" key="14">
    <source>
        <dbReference type="SAM" id="SignalP"/>
    </source>
</evidence>
<keyword evidence="10 12" id="KW-0472">Membrane</keyword>
<evidence type="ECO:0000256" key="9">
    <source>
        <dbReference type="ARBA" id="ARBA00023077"/>
    </source>
</evidence>
<dbReference type="InterPro" id="IPR000531">
    <property type="entry name" value="Beta-barrel_TonB"/>
</dbReference>
<keyword evidence="8" id="KW-0406">Ion transport</keyword>
<evidence type="ECO:0000313" key="17">
    <source>
        <dbReference type="EMBL" id="BBA74547.1"/>
    </source>
</evidence>
<proteinExistence type="inferred from homology"/>
<comment type="subcellular location">
    <subcellularLocation>
        <location evidence="1 12">Cell outer membrane</location>
        <topology evidence="1 12">Multi-pass membrane protein</topology>
    </subcellularLocation>
</comment>
<keyword evidence="14" id="KW-0732">Signal</keyword>
<name>A0A292GSJ7_9HYPH</name>
<dbReference type="InterPro" id="IPR039426">
    <property type="entry name" value="TonB-dep_rcpt-like"/>
</dbReference>
<evidence type="ECO:0000256" key="11">
    <source>
        <dbReference type="ARBA" id="ARBA00023237"/>
    </source>
</evidence>
<dbReference type="PROSITE" id="PS52016">
    <property type="entry name" value="TONB_DEPENDENT_REC_3"/>
    <property type="match status" value="1"/>
</dbReference>
<keyword evidence="11 12" id="KW-0998">Cell outer membrane</keyword>
<evidence type="ECO:0000256" key="7">
    <source>
        <dbReference type="ARBA" id="ARBA00023004"/>
    </source>
</evidence>
<evidence type="ECO:0000256" key="4">
    <source>
        <dbReference type="ARBA" id="ARBA00022452"/>
    </source>
</evidence>
<evidence type="ECO:0000256" key="2">
    <source>
        <dbReference type="ARBA" id="ARBA00021261"/>
    </source>
</evidence>
<sequence length="769" mass="83677">MKRHLVGLLLTTSALALPGHCVAAETDQDGATAKNEIIVTAQKRAERLSDVPLSITAATGDQLARQNVTSPTDLERVVPGFAYQKSSFGVPVFTIRGIGLYDTFIGVSPTVTVYVDQVPLPYLAMSAGAGLDIERVEVLKGPQGTLFGQNSTGGAINYIAAKPTQDLKAGVDLTYGRFNELDGQAFLSGPISNTLRARVAVRHESRDAWQVSETRPNDRLGKRDFTAARLLLDWEPTDRLKFELNANGWWDNSDTQAAQFVEFAQSAPGGFPASSIVLGGRSSAPKDPRIADWDENANLKKDDRLYQVSLRGDYEVADHATLTSITAYSDFKAWDPTDVDGTDFDNFLMTVDASIQSFSQELRLAGDFGAIKYTIGGNYQNDVVDDADRLHYNGSNSGTITPMGPVQWFDIANLAYQHIKTAAVFGNLEYEFVTGLTAQAAIRYTDQHRRFRGCVADGGDGAAAAGLFVPIPGNTMAQPGECLTWTSSTNPTRLPDGVHDKLNENNVSWRLGLNWKPAPDALLYVNVTKGYKSGSFTPLPAVVAEQLAPVTQESVLAYEVGFKTTFLANRLQLSGAAFYYDYKNKQIQGYKVIQPFGQLPANLNIPKGKVEGFELEATLRPLTGLRVTSGLSYVHSKVDGAFSGFDPYGQMIDLNGEAFPSTPKWQFLTDAQYDFPLTGALNAYFGGSVTARSSTYAAFGERPNFKIDGYALVDLRAGVETADGHWRAQVWGKNVGNIFYVINVSHLVDTVPRTAGMGATYGISLSYRY</sequence>
<dbReference type="CDD" id="cd01347">
    <property type="entry name" value="ligand_gated_channel"/>
    <property type="match status" value="1"/>
</dbReference>
<keyword evidence="4 12" id="KW-1134">Transmembrane beta strand</keyword>
<dbReference type="PANTHER" id="PTHR32552">
    <property type="entry name" value="FERRICHROME IRON RECEPTOR-RELATED"/>
    <property type="match status" value="1"/>
</dbReference>